<organism evidence="1 2">
    <name type="scientific">Brenneria goodwinii</name>
    <dbReference type="NCBI Taxonomy" id="1109412"/>
    <lineage>
        <taxon>Bacteria</taxon>
        <taxon>Pseudomonadati</taxon>
        <taxon>Pseudomonadota</taxon>
        <taxon>Gammaproteobacteria</taxon>
        <taxon>Enterobacterales</taxon>
        <taxon>Pectobacteriaceae</taxon>
        <taxon>Brenneria</taxon>
    </lineage>
</organism>
<accession>A0A0G4JXY7</accession>
<gene>
    <name evidence="1" type="ORF">BN1221_03285</name>
</gene>
<dbReference type="Proteomes" id="UP000044377">
    <property type="component" value="Unassembled WGS sequence"/>
</dbReference>
<proteinExistence type="predicted"/>
<protein>
    <submittedName>
        <fullName evidence="1">Uncharacterized protein</fullName>
    </submittedName>
</protein>
<dbReference type="EMBL" id="CGIG01000001">
    <property type="protein sequence ID" value="CPR18573.1"/>
    <property type="molecule type" value="Genomic_DNA"/>
</dbReference>
<name>A0A0G4JXY7_9GAMM</name>
<dbReference type="STRING" id="1109412.BN1221_03285"/>
<keyword evidence="2" id="KW-1185">Reference proteome</keyword>
<reference evidence="2" key="1">
    <citation type="submission" date="2015-01" db="EMBL/GenBank/DDBJ databases">
        <authorList>
            <person name="Paterson Steve"/>
        </authorList>
    </citation>
    <scope>NUCLEOTIDE SEQUENCE [LARGE SCALE GENOMIC DNA]</scope>
    <source>
        <strain evidence="2">OBR1</strain>
    </source>
</reference>
<dbReference type="AlphaFoldDB" id="A0A0G4JXY7"/>
<evidence type="ECO:0000313" key="2">
    <source>
        <dbReference type="Proteomes" id="UP000044377"/>
    </source>
</evidence>
<evidence type="ECO:0000313" key="1">
    <source>
        <dbReference type="EMBL" id="CPR18573.1"/>
    </source>
</evidence>
<sequence length="47" mass="5650">MFHYFDAVCSIKMHQNKANSFINVEEKWVISLFLIDKINMVWNMLSL</sequence>